<dbReference type="Pfam" id="PF00961">
    <property type="entry name" value="LAGLIDADG_1"/>
    <property type="match status" value="1"/>
</dbReference>
<dbReference type="PANTHER" id="PTHR36181">
    <property type="entry name" value="INTRON-ENCODED ENDONUCLEASE AI3-RELATED"/>
    <property type="match status" value="1"/>
</dbReference>
<dbReference type="EMBL" id="KY575054">
    <property type="protein sequence ID" value="ATI20192.1"/>
    <property type="molecule type" value="Genomic_DNA"/>
</dbReference>
<dbReference type="InterPro" id="IPR004860">
    <property type="entry name" value="LAGLIDADG_dom"/>
</dbReference>
<reference evidence="3" key="1">
    <citation type="submission" date="2017-02" db="EMBL/GenBank/DDBJ databases">
        <title>Fungal Comparative Genomics of Melanconis species and Ophiognomonia clavigignenti-juglandacearum at Different Phylogenetic Distances.</title>
        <authorList>
            <person name="Demers J.E."/>
            <person name="Castlebury L.A."/>
        </authorList>
    </citation>
    <scope>NUCLEOTIDE SEQUENCE</scope>
    <source>
        <strain evidence="2">AR4414</strain>
        <strain evidence="3">MAFF410216</strain>
    </source>
</reference>
<dbReference type="AlphaFoldDB" id="A0A291LII8"/>
<organism evidence="3">
    <name type="scientific">Juglanconis oblonga</name>
    <dbReference type="NCBI Taxonomy" id="1940568"/>
    <lineage>
        <taxon>Eukaryota</taxon>
        <taxon>Fungi</taxon>
        <taxon>Dikarya</taxon>
        <taxon>Ascomycota</taxon>
        <taxon>Pezizomycotina</taxon>
        <taxon>Sordariomycetes</taxon>
        <taxon>Sordariomycetidae</taxon>
        <taxon>Diaporthales</taxon>
        <taxon>Juglanconidaceae</taxon>
        <taxon>Juglanconis</taxon>
    </lineage>
</organism>
<keyword evidence="2" id="KW-0255">Endonuclease</keyword>
<sequence>MKNKQKYTTTLSGKNIINYAELFVNTLQVAKRALTTDASHPSNKVKNLDKNFCDWFRGFTDAEGSFNISQIKEKFYSFSFQLKLDIDDINALNYIQNTMGIGKVYKSKSSPTCKFIVSKQSSPSATPLHSLSLLRRRKWRVGI</sequence>
<geneLocation type="mitochondrion" evidence="3"/>
<accession>A0A291LII8</accession>
<gene>
    <name evidence="2" type="primary">orf143</name>
</gene>
<dbReference type="PANTHER" id="PTHR36181:SF2">
    <property type="entry name" value="INTRON-ENCODED ENDONUCLEASE AI3-RELATED"/>
    <property type="match status" value="1"/>
</dbReference>
<dbReference type="SUPFAM" id="SSF55608">
    <property type="entry name" value="Homing endonucleases"/>
    <property type="match status" value="1"/>
</dbReference>
<evidence type="ECO:0000259" key="1">
    <source>
        <dbReference type="Pfam" id="PF00961"/>
    </source>
</evidence>
<evidence type="ECO:0000313" key="2">
    <source>
        <dbReference type="EMBL" id="ATI20192.1"/>
    </source>
</evidence>
<dbReference type="GO" id="GO:0004519">
    <property type="term" value="F:endonuclease activity"/>
    <property type="evidence" value="ECO:0007669"/>
    <property type="project" value="UniProtKB-KW"/>
</dbReference>
<dbReference type="EMBL" id="KY575056">
    <property type="protein sequence ID" value="ATI20355.1"/>
    <property type="molecule type" value="Genomic_DNA"/>
</dbReference>
<dbReference type="Gene3D" id="3.10.28.10">
    <property type="entry name" value="Homing endonucleases"/>
    <property type="match status" value="1"/>
</dbReference>
<dbReference type="InterPro" id="IPR051289">
    <property type="entry name" value="LAGLIDADG_Endonuclease"/>
</dbReference>
<feature type="domain" description="Homing endonuclease LAGLIDADG" evidence="1">
    <location>
        <begin position="58"/>
        <end position="121"/>
    </location>
</feature>
<keyword evidence="2" id="KW-0378">Hydrolase</keyword>
<keyword evidence="3" id="KW-0496">Mitochondrion</keyword>
<dbReference type="InterPro" id="IPR027434">
    <property type="entry name" value="Homing_endonucl"/>
</dbReference>
<name>A0A291LII8_9PEZI</name>
<protein>
    <submittedName>
        <fullName evidence="2">LAGLIDADG endonuclease</fullName>
    </submittedName>
</protein>
<dbReference type="GO" id="GO:0005739">
    <property type="term" value="C:mitochondrion"/>
    <property type="evidence" value="ECO:0007669"/>
    <property type="project" value="UniProtKB-ARBA"/>
</dbReference>
<keyword evidence="2" id="KW-0540">Nuclease</keyword>
<evidence type="ECO:0000313" key="3">
    <source>
        <dbReference type="EMBL" id="ATI20355.1"/>
    </source>
</evidence>
<proteinExistence type="predicted"/>